<proteinExistence type="predicted"/>
<reference evidence="1" key="1">
    <citation type="submission" date="2020-04" db="EMBL/GenBank/DDBJ databases">
        <authorList>
            <person name="Chiriac C."/>
            <person name="Salcher M."/>
            <person name="Ghai R."/>
            <person name="Kavagutti S V."/>
        </authorList>
    </citation>
    <scope>NUCLEOTIDE SEQUENCE</scope>
</reference>
<gene>
    <name evidence="1" type="ORF">UFOVP119_49</name>
</gene>
<sequence length="90" mass="9851">MSIQVTGEVIDEIGLVQSTIRGVLVDTGDGIEVRFEACEKAPRKYTATALRVSKARLVWFEKKLDNPVALYQGDTVRFLPFPLSITPGGA</sequence>
<name>A0A6J5L8T6_9CAUD</name>
<accession>A0A6J5L8T6</accession>
<protein>
    <submittedName>
        <fullName evidence="1">Uncharacterized protein</fullName>
    </submittedName>
</protein>
<evidence type="ECO:0000313" key="1">
    <source>
        <dbReference type="EMBL" id="CAB4130425.1"/>
    </source>
</evidence>
<organism evidence="1">
    <name type="scientific">uncultured Caudovirales phage</name>
    <dbReference type="NCBI Taxonomy" id="2100421"/>
    <lineage>
        <taxon>Viruses</taxon>
        <taxon>Duplodnaviria</taxon>
        <taxon>Heunggongvirae</taxon>
        <taxon>Uroviricota</taxon>
        <taxon>Caudoviricetes</taxon>
        <taxon>Peduoviridae</taxon>
        <taxon>Maltschvirus</taxon>
        <taxon>Maltschvirus maltsch</taxon>
    </lineage>
</organism>
<dbReference type="EMBL" id="LR796238">
    <property type="protein sequence ID" value="CAB4130425.1"/>
    <property type="molecule type" value="Genomic_DNA"/>
</dbReference>